<name>A0A382L5S8_9ZZZZ</name>
<dbReference type="EMBL" id="UINC01084921">
    <property type="protein sequence ID" value="SVC31999.1"/>
    <property type="molecule type" value="Genomic_DNA"/>
</dbReference>
<organism evidence="1">
    <name type="scientific">marine metagenome</name>
    <dbReference type="NCBI Taxonomy" id="408172"/>
    <lineage>
        <taxon>unclassified sequences</taxon>
        <taxon>metagenomes</taxon>
        <taxon>ecological metagenomes</taxon>
    </lineage>
</organism>
<protein>
    <recommendedName>
        <fullName evidence="2">MobA-like NTP transferase domain-containing protein</fullName>
    </recommendedName>
</protein>
<proteinExistence type="predicted"/>
<feature type="non-terminal residue" evidence="1">
    <location>
        <position position="110"/>
    </location>
</feature>
<gene>
    <name evidence="1" type="ORF">METZ01_LOCUS284853</name>
</gene>
<dbReference type="PANTHER" id="PTHR21485">
    <property type="entry name" value="HAD SUPERFAMILY MEMBERS CMAS AND KDSC"/>
    <property type="match status" value="1"/>
</dbReference>
<dbReference type="Pfam" id="PF02348">
    <property type="entry name" value="CTP_transf_3"/>
    <property type="match status" value="1"/>
</dbReference>
<dbReference type="GO" id="GO:0008781">
    <property type="term" value="F:N-acylneuraminate cytidylyltransferase activity"/>
    <property type="evidence" value="ECO:0007669"/>
    <property type="project" value="TreeGrafter"/>
</dbReference>
<dbReference type="PANTHER" id="PTHR21485:SF3">
    <property type="entry name" value="N-ACYLNEURAMINATE CYTIDYLYLTRANSFERASE"/>
    <property type="match status" value="1"/>
</dbReference>
<dbReference type="InterPro" id="IPR029044">
    <property type="entry name" value="Nucleotide-diphossugar_trans"/>
</dbReference>
<reference evidence="1" key="1">
    <citation type="submission" date="2018-05" db="EMBL/GenBank/DDBJ databases">
        <authorList>
            <person name="Lanie J.A."/>
            <person name="Ng W.-L."/>
            <person name="Kazmierczak K.M."/>
            <person name="Andrzejewski T.M."/>
            <person name="Davidsen T.M."/>
            <person name="Wayne K.J."/>
            <person name="Tettelin H."/>
            <person name="Glass J.I."/>
            <person name="Rusch D."/>
            <person name="Podicherti R."/>
            <person name="Tsui H.-C.T."/>
            <person name="Winkler M.E."/>
        </authorList>
    </citation>
    <scope>NUCLEOTIDE SEQUENCE</scope>
</reference>
<dbReference type="AlphaFoldDB" id="A0A382L5S8"/>
<evidence type="ECO:0000313" key="1">
    <source>
        <dbReference type="EMBL" id="SVC31999.1"/>
    </source>
</evidence>
<dbReference type="Gene3D" id="3.90.550.10">
    <property type="entry name" value="Spore Coat Polysaccharide Biosynthesis Protein SpsA, Chain A"/>
    <property type="match status" value="1"/>
</dbReference>
<sequence>MIPARFGSTRLKMKNLALIDGKPMISYVINAAKESGVFDKIIVNSDHHIFKSIADRYNIDFYHRPENLGSSTAKSDSVVADFMEAFPEADIVVWVNSISPFQTGEEISKV</sequence>
<evidence type="ECO:0008006" key="2">
    <source>
        <dbReference type="Google" id="ProtNLM"/>
    </source>
</evidence>
<accession>A0A382L5S8</accession>
<dbReference type="InterPro" id="IPR003329">
    <property type="entry name" value="Cytidylyl_trans"/>
</dbReference>
<dbReference type="InterPro" id="IPR050793">
    <property type="entry name" value="CMP-NeuNAc_synthase"/>
</dbReference>
<dbReference type="SUPFAM" id="SSF53448">
    <property type="entry name" value="Nucleotide-diphospho-sugar transferases"/>
    <property type="match status" value="1"/>
</dbReference>